<dbReference type="Gene3D" id="2.40.70.10">
    <property type="entry name" value="Acid Proteases"/>
    <property type="match status" value="2"/>
</dbReference>
<dbReference type="InterPro" id="IPR021109">
    <property type="entry name" value="Peptidase_aspartic_dom_sf"/>
</dbReference>
<keyword evidence="3" id="KW-0449">Lipoprotein</keyword>
<evidence type="ECO:0000313" key="11">
    <source>
        <dbReference type="EMBL" id="EAW15340.1"/>
    </source>
</evidence>
<gene>
    <name evidence="11" type="ORF">ACLA_060070</name>
</gene>
<dbReference type="InterPro" id="IPR033876">
    <property type="entry name" value="SAP-like"/>
</dbReference>
<comment type="similarity">
    <text evidence="2 9">Belongs to the peptidase A1 family.</text>
</comment>
<evidence type="ECO:0000256" key="9">
    <source>
        <dbReference type="RuleBase" id="RU000454"/>
    </source>
</evidence>
<dbReference type="KEGG" id="act:ACLA_060070"/>
<dbReference type="AlphaFoldDB" id="A1C4K0"/>
<evidence type="ECO:0000313" key="12">
    <source>
        <dbReference type="Proteomes" id="UP000006701"/>
    </source>
</evidence>
<dbReference type="Proteomes" id="UP000006701">
    <property type="component" value="Unassembled WGS sequence"/>
</dbReference>
<keyword evidence="3" id="KW-0325">Glycoprotein</keyword>
<evidence type="ECO:0000256" key="1">
    <source>
        <dbReference type="ARBA" id="ARBA00004609"/>
    </source>
</evidence>
<dbReference type="OrthoDB" id="771136at2759"/>
<dbReference type="RefSeq" id="XP_001276766.1">
    <property type="nucleotide sequence ID" value="XM_001276765.1"/>
</dbReference>
<dbReference type="GO" id="GO:0004190">
    <property type="term" value="F:aspartic-type endopeptidase activity"/>
    <property type="evidence" value="ECO:0007669"/>
    <property type="project" value="UniProtKB-KW"/>
</dbReference>
<reference evidence="11 12" key="1">
    <citation type="journal article" date="2008" name="PLoS Genet.">
        <title>Genomic islands in the pathogenic filamentous fungus Aspergillus fumigatus.</title>
        <authorList>
            <person name="Fedorova N.D."/>
            <person name="Khaldi N."/>
            <person name="Joardar V.S."/>
            <person name="Maiti R."/>
            <person name="Amedeo P."/>
            <person name="Anderson M.J."/>
            <person name="Crabtree J."/>
            <person name="Silva J.C."/>
            <person name="Badger J.H."/>
            <person name="Albarraq A."/>
            <person name="Angiuoli S."/>
            <person name="Bussey H."/>
            <person name="Bowyer P."/>
            <person name="Cotty P.J."/>
            <person name="Dyer P.S."/>
            <person name="Egan A."/>
            <person name="Galens K."/>
            <person name="Fraser-Liggett C.M."/>
            <person name="Haas B.J."/>
            <person name="Inman J.M."/>
            <person name="Kent R."/>
            <person name="Lemieux S."/>
            <person name="Malavazi I."/>
            <person name="Orvis J."/>
            <person name="Roemer T."/>
            <person name="Ronning C.M."/>
            <person name="Sundaram J.P."/>
            <person name="Sutton G."/>
            <person name="Turner G."/>
            <person name="Venter J.C."/>
            <person name="White O.R."/>
            <person name="Whitty B.R."/>
            <person name="Youngman P."/>
            <person name="Wolfe K.H."/>
            <person name="Goldman G.H."/>
            <person name="Wortman J.R."/>
            <person name="Jiang B."/>
            <person name="Denning D.W."/>
            <person name="Nierman W.C."/>
        </authorList>
    </citation>
    <scope>NUCLEOTIDE SEQUENCE [LARGE SCALE GENOMIC DNA]</scope>
    <source>
        <strain evidence="12">ATCC 1007 / CBS 513.65 / DSM 816 / NCTC 3887 / NRRL 1</strain>
    </source>
</reference>
<evidence type="ECO:0000256" key="5">
    <source>
        <dbReference type="ARBA" id="ARBA00022729"/>
    </source>
</evidence>
<accession>A1C4K0</accession>
<keyword evidence="7 9" id="KW-0378">Hydrolase</keyword>
<evidence type="ECO:0000256" key="4">
    <source>
        <dbReference type="ARBA" id="ARBA00022670"/>
    </source>
</evidence>
<evidence type="ECO:0000256" key="7">
    <source>
        <dbReference type="ARBA" id="ARBA00022801"/>
    </source>
</evidence>
<keyword evidence="3" id="KW-0336">GPI-anchor</keyword>
<protein>
    <submittedName>
        <fullName evidence="11">Yapsin</fullName>
    </submittedName>
</protein>
<dbReference type="Pfam" id="PF00026">
    <property type="entry name" value="Asp"/>
    <property type="match status" value="1"/>
</dbReference>
<dbReference type="EMBL" id="DS026990">
    <property type="protein sequence ID" value="EAW15340.1"/>
    <property type="molecule type" value="Genomic_DNA"/>
</dbReference>
<feature type="active site" evidence="8">
    <location>
        <position position="22"/>
    </location>
</feature>
<dbReference type="InterPro" id="IPR001461">
    <property type="entry name" value="Aspartic_peptidase_A1"/>
</dbReference>
<dbReference type="SUPFAM" id="SSF50630">
    <property type="entry name" value="Acid proteases"/>
    <property type="match status" value="1"/>
</dbReference>
<sequence>MYLYHVNLTVGSSGQEIAVVLDTGSSDTWFNIPSSEFCTNGDNHCQQYGIYDHTISSTYTFVNHDFNITYKDGTNAAGDFVKDTVALGGVTIKQFQFGIAEESTSTSGTMGLAFPALEVSPVQYPNFPQALVQAGHIRSAAYSLWMDEVTAYSGTILFGGVNRARYRGELRTIPLEPTGSAYMSLRVILTGLTLQQPETHAVAYTDGFPLLVALDSGASVTYLPQSFTDRLYADLGVTKSTEYNVPMIPCSMKAKNVTLTFDFSGIHIDVSIHELVLEGIEMDENILLCTFGIYPSISAIPILGDTFLRSAYVVYDLDNREVSMANTNFDAGLDDILEIGVGPQAVPSANLVSSPATSAVNMPTAKPSVSGKKTNSGAGVPEMDSRLLGVGFMASALMCIVL</sequence>
<keyword evidence="6 9" id="KW-0064">Aspartyl protease</keyword>
<dbReference type="PANTHER" id="PTHR47966:SF65">
    <property type="entry name" value="ASPARTIC-TYPE ENDOPEPTIDASE"/>
    <property type="match status" value="1"/>
</dbReference>
<feature type="domain" description="Peptidase A1" evidence="10">
    <location>
        <begin position="4"/>
        <end position="325"/>
    </location>
</feature>
<dbReference type="MEROPS" id="A01.015"/>
<feature type="active site" evidence="8">
    <location>
        <position position="215"/>
    </location>
</feature>
<dbReference type="PANTHER" id="PTHR47966">
    <property type="entry name" value="BETA-SITE APP-CLEAVING ENZYME, ISOFORM A-RELATED"/>
    <property type="match status" value="1"/>
</dbReference>
<dbReference type="InterPro" id="IPR033121">
    <property type="entry name" value="PEPTIDASE_A1"/>
</dbReference>
<evidence type="ECO:0000256" key="2">
    <source>
        <dbReference type="ARBA" id="ARBA00007447"/>
    </source>
</evidence>
<dbReference type="CDD" id="cd05474">
    <property type="entry name" value="SAP_like"/>
    <property type="match status" value="1"/>
</dbReference>
<dbReference type="GO" id="GO:0005886">
    <property type="term" value="C:plasma membrane"/>
    <property type="evidence" value="ECO:0007669"/>
    <property type="project" value="UniProtKB-SubCell"/>
</dbReference>
<dbReference type="InterPro" id="IPR001969">
    <property type="entry name" value="Aspartic_peptidase_AS"/>
</dbReference>
<dbReference type="GO" id="GO:0098552">
    <property type="term" value="C:side of membrane"/>
    <property type="evidence" value="ECO:0007669"/>
    <property type="project" value="UniProtKB-KW"/>
</dbReference>
<dbReference type="GO" id="GO:0006508">
    <property type="term" value="P:proteolysis"/>
    <property type="evidence" value="ECO:0007669"/>
    <property type="project" value="UniProtKB-KW"/>
</dbReference>
<evidence type="ECO:0000256" key="6">
    <source>
        <dbReference type="ARBA" id="ARBA00022750"/>
    </source>
</evidence>
<name>A1C4K0_ASPCL</name>
<dbReference type="PROSITE" id="PS00141">
    <property type="entry name" value="ASP_PROTEASE"/>
    <property type="match status" value="2"/>
</dbReference>
<dbReference type="PRINTS" id="PR00792">
    <property type="entry name" value="PEPSIN"/>
</dbReference>
<dbReference type="VEuPathDB" id="FungiDB:ACLA_060070"/>
<dbReference type="GeneID" id="4708789"/>
<dbReference type="eggNOG" id="KOG1339">
    <property type="taxonomic scope" value="Eukaryota"/>
</dbReference>
<keyword evidence="12" id="KW-1185">Reference proteome</keyword>
<keyword evidence="4 9" id="KW-0645">Protease</keyword>
<dbReference type="OMA" id="QCYLAIM"/>
<evidence type="ECO:0000256" key="3">
    <source>
        <dbReference type="ARBA" id="ARBA00022622"/>
    </source>
</evidence>
<evidence type="ECO:0000259" key="10">
    <source>
        <dbReference type="PROSITE" id="PS51767"/>
    </source>
</evidence>
<dbReference type="HOGENOM" id="CLU_013253_9_3_1"/>
<comment type="subcellular location">
    <subcellularLocation>
        <location evidence="1">Cell membrane</location>
        <topology evidence="1">Lipid-anchor</topology>
        <topology evidence="1">GPI-anchor</topology>
    </subcellularLocation>
</comment>
<evidence type="ECO:0000256" key="8">
    <source>
        <dbReference type="PIRSR" id="PIRSR601461-1"/>
    </source>
</evidence>
<proteinExistence type="inferred from homology"/>
<keyword evidence="3" id="KW-0472">Membrane</keyword>
<organism evidence="11 12">
    <name type="scientific">Aspergillus clavatus (strain ATCC 1007 / CBS 513.65 / DSM 816 / NCTC 3887 / NRRL 1 / QM 1276 / 107)</name>
    <dbReference type="NCBI Taxonomy" id="344612"/>
    <lineage>
        <taxon>Eukaryota</taxon>
        <taxon>Fungi</taxon>
        <taxon>Dikarya</taxon>
        <taxon>Ascomycota</taxon>
        <taxon>Pezizomycotina</taxon>
        <taxon>Eurotiomycetes</taxon>
        <taxon>Eurotiomycetidae</taxon>
        <taxon>Eurotiales</taxon>
        <taxon>Aspergillaceae</taxon>
        <taxon>Aspergillus</taxon>
        <taxon>Aspergillus subgen. Fumigati</taxon>
    </lineage>
</organism>
<dbReference type="PROSITE" id="PS51767">
    <property type="entry name" value="PEPTIDASE_A1"/>
    <property type="match status" value="1"/>
</dbReference>
<keyword evidence="5" id="KW-0732">Signal</keyword>